<sequence length="78" mass="9378">IHHLHAPSIAKQEIRVFRAQVKRRVREELTPVALLIEQEMRKINLSSEAQQLLTHPQHMSKFLIRFFCNSYFHLKFKI</sequence>
<dbReference type="EMBL" id="CAJNOV010003871">
    <property type="protein sequence ID" value="CAF1155977.1"/>
    <property type="molecule type" value="Genomic_DNA"/>
</dbReference>
<dbReference type="Proteomes" id="UP000663855">
    <property type="component" value="Unassembled WGS sequence"/>
</dbReference>
<name>A0A814T2X5_9BILA</name>
<dbReference type="EMBL" id="CAJOBI010072024">
    <property type="protein sequence ID" value="CAF4462125.1"/>
    <property type="molecule type" value="Genomic_DNA"/>
</dbReference>
<evidence type="ECO:0000313" key="5">
    <source>
        <dbReference type="EMBL" id="CAF4462125.1"/>
    </source>
</evidence>
<dbReference type="EMBL" id="CAJOBJ010076243">
    <property type="protein sequence ID" value="CAF4481073.1"/>
    <property type="molecule type" value="Genomic_DNA"/>
</dbReference>
<evidence type="ECO:0000313" key="3">
    <source>
        <dbReference type="EMBL" id="CAF2179903.1"/>
    </source>
</evidence>
<evidence type="ECO:0000313" key="1">
    <source>
        <dbReference type="EMBL" id="CAF1155977.1"/>
    </source>
</evidence>
<evidence type="ECO:0000313" key="2">
    <source>
        <dbReference type="EMBL" id="CAF1475161.1"/>
    </source>
</evidence>
<dbReference type="Proteomes" id="UP000681967">
    <property type="component" value="Unassembled WGS sequence"/>
</dbReference>
<gene>
    <name evidence="4" type="ORF">BYL167_LOCUS29625</name>
    <name evidence="1" type="ORF">CJN711_LOCUS9767</name>
    <name evidence="6" type="ORF">GIL414_LOCUS33807</name>
    <name evidence="2" type="ORF">KQP761_LOCUS13263</name>
    <name evidence="3" type="ORF">MBJ925_LOCUS34297</name>
    <name evidence="5" type="ORF">SMN809_LOCUS33216</name>
</gene>
<dbReference type="OrthoDB" id="93990at2759"/>
<evidence type="ECO:0000313" key="4">
    <source>
        <dbReference type="EMBL" id="CAF4354612.1"/>
    </source>
</evidence>
<dbReference type="Proteomes" id="UP000663824">
    <property type="component" value="Unassembled WGS sequence"/>
</dbReference>
<reference evidence="1" key="1">
    <citation type="submission" date="2021-02" db="EMBL/GenBank/DDBJ databases">
        <authorList>
            <person name="Nowell W R."/>
        </authorList>
    </citation>
    <scope>NUCLEOTIDE SEQUENCE</scope>
</reference>
<dbReference type="EMBL" id="CAJNRE010018815">
    <property type="protein sequence ID" value="CAF2179903.1"/>
    <property type="molecule type" value="Genomic_DNA"/>
</dbReference>
<evidence type="ECO:0000313" key="6">
    <source>
        <dbReference type="EMBL" id="CAF4481073.1"/>
    </source>
</evidence>
<proteinExistence type="predicted"/>
<dbReference type="Proteomes" id="UP000676336">
    <property type="component" value="Unassembled WGS sequence"/>
</dbReference>
<dbReference type="EMBL" id="CAJOBH010046032">
    <property type="protein sequence ID" value="CAF4354612.1"/>
    <property type="molecule type" value="Genomic_DNA"/>
</dbReference>
<protein>
    <submittedName>
        <fullName evidence="1">Uncharacterized protein</fullName>
    </submittedName>
</protein>
<evidence type="ECO:0000313" key="7">
    <source>
        <dbReference type="Proteomes" id="UP000663855"/>
    </source>
</evidence>
<dbReference type="Proteomes" id="UP000681720">
    <property type="component" value="Unassembled WGS sequence"/>
</dbReference>
<feature type="non-terminal residue" evidence="1">
    <location>
        <position position="1"/>
    </location>
</feature>
<comment type="caution">
    <text evidence="1">The sequence shown here is derived from an EMBL/GenBank/DDBJ whole genome shotgun (WGS) entry which is preliminary data.</text>
</comment>
<dbReference type="AlphaFoldDB" id="A0A814T2X5"/>
<accession>A0A814T2X5</accession>
<dbReference type="EMBL" id="CAJNOW010006105">
    <property type="protein sequence ID" value="CAF1475161.1"/>
    <property type="molecule type" value="Genomic_DNA"/>
</dbReference>
<organism evidence="1 7">
    <name type="scientific">Rotaria magnacalcarata</name>
    <dbReference type="NCBI Taxonomy" id="392030"/>
    <lineage>
        <taxon>Eukaryota</taxon>
        <taxon>Metazoa</taxon>
        <taxon>Spiralia</taxon>
        <taxon>Gnathifera</taxon>
        <taxon>Rotifera</taxon>
        <taxon>Eurotatoria</taxon>
        <taxon>Bdelloidea</taxon>
        <taxon>Philodinida</taxon>
        <taxon>Philodinidae</taxon>
        <taxon>Rotaria</taxon>
    </lineage>
</organism>
<dbReference type="Proteomes" id="UP000663834">
    <property type="component" value="Unassembled WGS sequence"/>
</dbReference>